<proteinExistence type="predicted"/>
<feature type="region of interest" description="Disordered" evidence="1">
    <location>
        <begin position="67"/>
        <end position="92"/>
    </location>
</feature>
<accession>A0A9W6XT87</accession>
<comment type="caution">
    <text evidence="2">The sequence shown here is derived from an EMBL/GenBank/DDBJ whole genome shotgun (WGS) entry which is preliminary data.</text>
</comment>
<sequence length="407" mass="44997">MPRIDQQKNTSECILLGCDVFTDDAVFMVVVDRTSGRGERSYDARGLHDRPKKSFNLLFPVSTMQIKSSSGSRADPEHVQPEPAKSALANSNSTTVQDLVERVKGPEAVKQLDQLVQEAHDLDIQLFHYAAAIGDRDFFSIMMAFLPLGTLTEELRRPNQNGMTPIECAKTVHSSLATSIEAFLLTRGVDSKPESSSTLLAVGPQTSAPHRALDLVGAVEDDTNMKRVQVSPSRYFDCSIVASTVGETLRANGIYYAAARAVYVRHVRSDKLNELAQYGCELLAFPESNETSGGLWTGSKIAELAQEERFRATFKIYSPFGDHPCTFLSGGNAGDPFKFNIREKHDFGYDNRRVMIKLPDDGIVFCRGVGGDCKNPKMACVLFDAEGNVRDQYGYKGKLGRWNDIFQ</sequence>
<gene>
    <name evidence="2" type="ORF">Pfra01_001577800</name>
</gene>
<keyword evidence="3" id="KW-1185">Reference proteome</keyword>
<evidence type="ECO:0000313" key="3">
    <source>
        <dbReference type="Proteomes" id="UP001165121"/>
    </source>
</evidence>
<protein>
    <submittedName>
        <fullName evidence="2">Unnamed protein product</fullName>
    </submittedName>
</protein>
<dbReference type="OrthoDB" id="98960at2759"/>
<evidence type="ECO:0000256" key="1">
    <source>
        <dbReference type="SAM" id="MobiDB-lite"/>
    </source>
</evidence>
<evidence type="ECO:0000313" key="2">
    <source>
        <dbReference type="EMBL" id="GMF44798.1"/>
    </source>
</evidence>
<name>A0A9W6XT87_9STRA</name>
<dbReference type="Proteomes" id="UP001165121">
    <property type="component" value="Unassembled WGS sequence"/>
</dbReference>
<reference evidence="2" key="1">
    <citation type="submission" date="2023-04" db="EMBL/GenBank/DDBJ databases">
        <title>Phytophthora fragariaefolia NBRC 109709.</title>
        <authorList>
            <person name="Ichikawa N."/>
            <person name="Sato H."/>
            <person name="Tonouchi N."/>
        </authorList>
    </citation>
    <scope>NUCLEOTIDE SEQUENCE</scope>
    <source>
        <strain evidence="2">NBRC 109709</strain>
    </source>
</reference>
<dbReference type="AlphaFoldDB" id="A0A9W6XT87"/>
<dbReference type="EMBL" id="BSXT01001731">
    <property type="protein sequence ID" value="GMF44798.1"/>
    <property type="molecule type" value="Genomic_DNA"/>
</dbReference>
<organism evidence="2 3">
    <name type="scientific">Phytophthora fragariaefolia</name>
    <dbReference type="NCBI Taxonomy" id="1490495"/>
    <lineage>
        <taxon>Eukaryota</taxon>
        <taxon>Sar</taxon>
        <taxon>Stramenopiles</taxon>
        <taxon>Oomycota</taxon>
        <taxon>Peronosporomycetes</taxon>
        <taxon>Peronosporales</taxon>
        <taxon>Peronosporaceae</taxon>
        <taxon>Phytophthora</taxon>
    </lineage>
</organism>